<keyword evidence="4" id="KW-0067">ATP-binding</keyword>
<dbReference type="EMBL" id="JABBYL010000027">
    <property type="protein sequence ID" value="NMO09728.1"/>
    <property type="molecule type" value="Genomic_DNA"/>
</dbReference>
<dbReference type="InterPro" id="IPR013134">
    <property type="entry name" value="Zn_hook_RAD50"/>
</dbReference>
<organism evidence="8 9">
    <name type="scientific">Methanobacterium subterraneum</name>
    <dbReference type="NCBI Taxonomy" id="59277"/>
    <lineage>
        <taxon>Archaea</taxon>
        <taxon>Methanobacteriati</taxon>
        <taxon>Methanobacteriota</taxon>
        <taxon>Methanomada group</taxon>
        <taxon>Methanobacteria</taxon>
        <taxon>Methanobacteriales</taxon>
        <taxon>Methanobacteriaceae</taxon>
        <taxon>Methanobacterium</taxon>
    </lineage>
</organism>
<accession>A0A7K4DN11</accession>
<evidence type="ECO:0000313" key="8">
    <source>
        <dbReference type="EMBL" id="NMO09728.1"/>
    </source>
</evidence>
<name>A0A7K4DN11_9EURY</name>
<dbReference type="PANTHER" id="PTHR32114:SF2">
    <property type="entry name" value="ABC TRANSPORTER ABCH.3"/>
    <property type="match status" value="1"/>
</dbReference>
<evidence type="ECO:0000256" key="6">
    <source>
        <dbReference type="SAM" id="Coils"/>
    </source>
</evidence>
<protein>
    <submittedName>
        <fullName evidence="8">SMC family ATPase</fullName>
    </submittedName>
</protein>
<evidence type="ECO:0000256" key="2">
    <source>
        <dbReference type="ARBA" id="ARBA00022741"/>
    </source>
</evidence>
<keyword evidence="5 6" id="KW-0175">Coiled coil</keyword>
<dbReference type="GO" id="GO:0046872">
    <property type="term" value="F:metal ion binding"/>
    <property type="evidence" value="ECO:0007669"/>
    <property type="project" value="UniProtKB-KW"/>
</dbReference>
<evidence type="ECO:0000259" key="7">
    <source>
        <dbReference type="Pfam" id="PF04423"/>
    </source>
</evidence>
<dbReference type="SUPFAM" id="SSF75712">
    <property type="entry name" value="Rad50 coiled-coil Zn hook"/>
    <property type="match status" value="1"/>
</dbReference>
<keyword evidence="2" id="KW-0547">Nucleotide-binding</keyword>
<dbReference type="GO" id="GO:0006302">
    <property type="term" value="P:double-strand break repair"/>
    <property type="evidence" value="ECO:0007669"/>
    <property type="project" value="InterPro"/>
</dbReference>
<keyword evidence="1" id="KW-0479">Metal-binding</keyword>
<comment type="caution">
    <text evidence="8">The sequence shown here is derived from an EMBL/GenBank/DDBJ whole genome shotgun (WGS) entry which is preliminary data.</text>
</comment>
<keyword evidence="3" id="KW-0862">Zinc</keyword>
<dbReference type="GO" id="GO:0016887">
    <property type="term" value="F:ATP hydrolysis activity"/>
    <property type="evidence" value="ECO:0007669"/>
    <property type="project" value="InterPro"/>
</dbReference>
<evidence type="ECO:0000256" key="4">
    <source>
        <dbReference type="ARBA" id="ARBA00022840"/>
    </source>
</evidence>
<dbReference type="Proteomes" id="UP000591058">
    <property type="component" value="Unassembled WGS sequence"/>
</dbReference>
<dbReference type="Pfam" id="PF04423">
    <property type="entry name" value="Rad50_zn_hook"/>
    <property type="match status" value="1"/>
</dbReference>
<evidence type="ECO:0000313" key="9">
    <source>
        <dbReference type="Proteomes" id="UP000591058"/>
    </source>
</evidence>
<dbReference type="AlphaFoldDB" id="A0A7K4DN11"/>
<dbReference type="Gene3D" id="1.10.287.510">
    <property type="entry name" value="Helix hairpin bin"/>
    <property type="match status" value="1"/>
</dbReference>
<proteinExistence type="predicted"/>
<gene>
    <name evidence="8" type="ORF">HG719_07775</name>
</gene>
<dbReference type="PANTHER" id="PTHR32114">
    <property type="entry name" value="ABC TRANSPORTER ABCH.3"/>
    <property type="match status" value="1"/>
</dbReference>
<evidence type="ECO:0000256" key="5">
    <source>
        <dbReference type="ARBA" id="ARBA00023054"/>
    </source>
</evidence>
<evidence type="ECO:0000256" key="1">
    <source>
        <dbReference type="ARBA" id="ARBA00022723"/>
    </source>
</evidence>
<feature type="coiled-coil region" evidence="6">
    <location>
        <begin position="391"/>
        <end position="653"/>
    </location>
</feature>
<dbReference type="SUPFAM" id="SSF52540">
    <property type="entry name" value="P-loop containing nucleoside triphosphate hydrolases"/>
    <property type="match status" value="1"/>
</dbReference>
<dbReference type="GO" id="GO:0005524">
    <property type="term" value="F:ATP binding"/>
    <property type="evidence" value="ECO:0007669"/>
    <property type="project" value="UniProtKB-KW"/>
</dbReference>
<dbReference type="InterPro" id="IPR027417">
    <property type="entry name" value="P-loop_NTPase"/>
</dbReference>
<evidence type="ECO:0000256" key="3">
    <source>
        <dbReference type="ARBA" id="ARBA00022833"/>
    </source>
</evidence>
<sequence>MIFQSLIIRNIRSYERVKIEFPLGISLFEGDIGSGKSTILMAIEFALFGLGNQRGDSLLRKNTLKGSVILEFEIEGKHGRIERRLIRKNTDSPVKQDKGILVFNGAKWQLSPSEMKEKILEILDFKEDPNPRANSYIFRYAIYTPQEEMKQIISQKPESRLQTLRKAFGIEDYMVAADNAYLISRYLKDKSSYLSGQTDDLKEKTMEFEELLAKKEEKEVILRELFNTQKITERRVDGQRKEILELNDLISQTKEIKAEIPHLSNQIEDKKQSVIRYDHEIRKAQDENESRFLPIINELSKMARPTNKNQDDLNKQIKFVKEMLKNRDGLTANLNLLNGDKQQIESDLGENKNKNLDELQYGKEILISRINKQNNLINVDLGNIKLISENKYRLEAKKDNILEKMGNLEELEGSCPICGTLLDFEHKKDLKNEMEDEINKINNELKCLNESLLKTDDEIKSKERELTRLKNKLEDLESLIKKISTLNALNDRINSVKINLHKVNEKLSLTDDSVDFENIDEYIYRLEKTLDELKEFERSRKILENANYQFKKNLERIEENEQMILVFKSDIQRYENDLVIAKEKSDNLDELLQKMDELNSNYDKIKEEFRNINDKLASTKTLIKSIEESIFKLGEEIQKKEELKTQLNRLNEYQLWLNDYFIPTIRLIENHVMNKRFNEFNDNFQKWFNMLIDDDTKTAKLNDKDFSPIVQQDRFEQDMNYLSGGEKTSVALAYRLALNNVVKNVSTGMKSNLLILDEPTDGFSKEQLYKIREILNELNCPQIILVSHERELESFADNLFSIEKVGGISQVSKIN</sequence>
<reference evidence="8 9" key="1">
    <citation type="submission" date="2020-04" db="EMBL/GenBank/DDBJ databases">
        <title>Draft genome of Methanobacterium subterraneum isolated from animal feces.</title>
        <authorList>
            <person name="Ouboter H.T."/>
            <person name="Berger S."/>
            <person name="Gungor E."/>
            <person name="Jetten M.S.M."/>
            <person name="Welte C.U."/>
        </authorList>
    </citation>
    <scope>NUCLEOTIDE SEQUENCE [LARGE SCALE GENOMIC DNA]</scope>
    <source>
        <strain evidence="8">HO_2020</strain>
    </source>
</reference>
<dbReference type="Gene3D" id="3.40.50.300">
    <property type="entry name" value="P-loop containing nucleotide triphosphate hydrolases"/>
    <property type="match status" value="2"/>
</dbReference>
<feature type="domain" description="Zinc-hook" evidence="7">
    <location>
        <begin position="394"/>
        <end position="445"/>
    </location>
</feature>